<evidence type="ECO:0000313" key="2">
    <source>
        <dbReference type="Proteomes" id="UP000253958"/>
    </source>
</evidence>
<reference evidence="1 2" key="1">
    <citation type="submission" date="2018-07" db="EMBL/GenBank/DDBJ databases">
        <authorList>
            <person name="Ye Y."/>
        </authorList>
    </citation>
    <scope>NUCLEOTIDE SEQUENCE [LARGE SCALE GENOMIC DNA]</scope>
    <source>
        <strain evidence="2">H14(2018)</strain>
    </source>
</reference>
<proteinExistence type="predicted"/>
<dbReference type="AlphaFoldDB" id="A0A3M9JPL1"/>
<reference evidence="1 2" key="2">
    <citation type="submission" date="2018-08" db="EMBL/GenBank/DDBJ databases">
        <title>Streptomyces kandeliansis sp. nov., an endophytic bacterium isolated from mangrove plant.</title>
        <authorList>
            <person name="Wang R."/>
        </authorList>
    </citation>
    <scope>NUCLEOTIDE SEQUENCE [LARGE SCALE GENOMIC DNA]</scope>
    <source>
        <strain evidence="2">H14(2018)</strain>
    </source>
</reference>
<organism evidence="1 2">
    <name type="scientific">Micromonospora aurantiaca</name>
    <name type="common">nom. illeg.</name>
    <dbReference type="NCBI Taxonomy" id="47850"/>
    <lineage>
        <taxon>Bacteria</taxon>
        <taxon>Bacillati</taxon>
        <taxon>Actinomycetota</taxon>
        <taxon>Actinomycetes</taxon>
        <taxon>Micromonosporales</taxon>
        <taxon>Micromonosporaceae</taxon>
        <taxon>Micromonospora</taxon>
    </lineage>
</organism>
<dbReference type="EMBL" id="CP031263">
    <property type="protein sequence ID" value="AXH92441.1"/>
    <property type="molecule type" value="Genomic_DNA"/>
</dbReference>
<sequence>MADAPSAVRCSIQHRWGSGEDVSSVDQLADLLDELEVDDPEHPDVWISDNEAGYNVSVFAGSRGLVIWEDHDEVRGPLYMDGYSRAGMMELFTMVLQGRTTEVDSLPWMPGYGS</sequence>
<dbReference type="RefSeq" id="WP_091328275.1">
    <property type="nucleotide sequence ID" value="NZ_CBDRIQ010000040.1"/>
</dbReference>
<dbReference type="Proteomes" id="UP000253958">
    <property type="component" value="Chromosome"/>
</dbReference>
<accession>A0A3M9JPL1</accession>
<evidence type="ECO:0000313" key="1">
    <source>
        <dbReference type="EMBL" id="AXH92441.1"/>
    </source>
</evidence>
<name>A0A3M9JPL1_9ACTN</name>
<protein>
    <submittedName>
        <fullName evidence="1">Uncharacterized protein</fullName>
    </submittedName>
</protein>
<gene>
    <name evidence="1" type="ORF">DVH21_22340</name>
</gene>